<dbReference type="EMBL" id="CP006721">
    <property type="protein sequence ID" value="AGX43952.1"/>
    <property type="molecule type" value="Genomic_DNA"/>
</dbReference>
<dbReference type="PATRIC" id="fig|1345695.10.peg.1087"/>
<proteinExistence type="predicted"/>
<dbReference type="OrthoDB" id="1807498at2"/>
<dbReference type="HOGENOM" id="CLU_151180_0_0_9"/>
<organism evidence="1 2">
    <name type="scientific">Clostridium saccharobutylicum DSM 13864</name>
    <dbReference type="NCBI Taxonomy" id="1345695"/>
    <lineage>
        <taxon>Bacteria</taxon>
        <taxon>Bacillati</taxon>
        <taxon>Bacillota</taxon>
        <taxon>Clostridia</taxon>
        <taxon>Eubacteriales</taxon>
        <taxon>Clostridiaceae</taxon>
        <taxon>Clostridium</taxon>
    </lineage>
</organism>
<sequence>MNKEQQKRLTLADVVAKKQAREKDAKKTQELNIGSYDMYILVKKLDDELFSYLNEKYKDDEMGMINRIVYECVVDPKLKDEKTQETLGITCEPSQIINETVKAVFPSVKERGGIATEILNLSDLAKGGVSVVQHIKN</sequence>
<dbReference type="Proteomes" id="UP000017118">
    <property type="component" value="Chromosome"/>
</dbReference>
<dbReference type="RefSeq" id="WP_022747095.1">
    <property type="nucleotide sequence ID" value="NC_022571.1"/>
</dbReference>
<evidence type="ECO:0000313" key="1">
    <source>
        <dbReference type="EMBL" id="AGX43952.1"/>
    </source>
</evidence>
<dbReference type="KEGG" id="csb:CLSA_c29850"/>
<dbReference type="GeneID" id="55475353"/>
<reference evidence="1 2" key="1">
    <citation type="journal article" date="2013" name="Genome Announc.">
        <title>Complete Genome Sequence of the Solvent Producer Clostridium saccharobutylicum NCP262 (DSM 13864).</title>
        <authorList>
            <person name="Poehlein A."/>
            <person name="Hartwich K."/>
            <person name="Krabben P."/>
            <person name="Ehrenreich A."/>
            <person name="Liebl W."/>
            <person name="Durre P."/>
            <person name="Gottschalk G."/>
            <person name="Daniel R."/>
        </authorList>
    </citation>
    <scope>NUCLEOTIDE SEQUENCE [LARGE SCALE GENOMIC DNA]</scope>
    <source>
        <strain evidence="1">DSM 13864</strain>
    </source>
</reference>
<keyword evidence="2" id="KW-1185">Reference proteome</keyword>
<evidence type="ECO:0008006" key="3">
    <source>
        <dbReference type="Google" id="ProtNLM"/>
    </source>
</evidence>
<name>U5MWZ5_CLOSA</name>
<accession>U5MWZ5</accession>
<protein>
    <recommendedName>
        <fullName evidence="3">Phage XkdN-like protein</fullName>
    </recommendedName>
</protein>
<gene>
    <name evidence="1" type="ORF">CLSA_c29850</name>
</gene>
<evidence type="ECO:0000313" key="2">
    <source>
        <dbReference type="Proteomes" id="UP000017118"/>
    </source>
</evidence>
<dbReference type="AlphaFoldDB" id="U5MWZ5"/>